<dbReference type="GO" id="GO:0003677">
    <property type="term" value="F:DNA binding"/>
    <property type="evidence" value="ECO:0007669"/>
    <property type="project" value="InterPro"/>
</dbReference>
<keyword evidence="4" id="KW-0804">Transcription</keyword>
<dbReference type="Pfam" id="PF08281">
    <property type="entry name" value="Sigma70_r4_2"/>
    <property type="match status" value="1"/>
</dbReference>
<dbReference type="RefSeq" id="WP_129001790.1">
    <property type="nucleotide sequence ID" value="NZ_SDHZ01000001.1"/>
</dbReference>
<evidence type="ECO:0000259" key="5">
    <source>
        <dbReference type="Pfam" id="PF04542"/>
    </source>
</evidence>
<organism evidence="7 8">
    <name type="scientific">Filimonas effusa</name>
    <dbReference type="NCBI Taxonomy" id="2508721"/>
    <lineage>
        <taxon>Bacteria</taxon>
        <taxon>Pseudomonadati</taxon>
        <taxon>Bacteroidota</taxon>
        <taxon>Chitinophagia</taxon>
        <taxon>Chitinophagales</taxon>
        <taxon>Chitinophagaceae</taxon>
        <taxon>Filimonas</taxon>
    </lineage>
</organism>
<keyword evidence="8" id="KW-1185">Reference proteome</keyword>
<accession>A0A4Q1DBY8</accession>
<feature type="domain" description="RNA polymerase sigma-70 region 2" evidence="5">
    <location>
        <begin position="27"/>
        <end position="92"/>
    </location>
</feature>
<evidence type="ECO:0000256" key="3">
    <source>
        <dbReference type="ARBA" id="ARBA00023082"/>
    </source>
</evidence>
<dbReference type="SUPFAM" id="SSF88946">
    <property type="entry name" value="Sigma2 domain of RNA polymerase sigma factors"/>
    <property type="match status" value="1"/>
</dbReference>
<proteinExistence type="inferred from homology"/>
<dbReference type="OrthoDB" id="9150024at2"/>
<evidence type="ECO:0000256" key="1">
    <source>
        <dbReference type="ARBA" id="ARBA00010641"/>
    </source>
</evidence>
<dbReference type="Pfam" id="PF04542">
    <property type="entry name" value="Sigma70_r2"/>
    <property type="match status" value="1"/>
</dbReference>
<evidence type="ECO:0000256" key="2">
    <source>
        <dbReference type="ARBA" id="ARBA00023015"/>
    </source>
</evidence>
<dbReference type="NCBIfam" id="TIGR02937">
    <property type="entry name" value="sigma70-ECF"/>
    <property type="match status" value="1"/>
</dbReference>
<dbReference type="InterPro" id="IPR013249">
    <property type="entry name" value="RNA_pol_sigma70_r4_t2"/>
</dbReference>
<reference evidence="7 8" key="1">
    <citation type="submission" date="2019-01" db="EMBL/GenBank/DDBJ databases">
        <title>Filimonas sp. strain TTM-71.</title>
        <authorList>
            <person name="Chen W.-M."/>
        </authorList>
    </citation>
    <scope>NUCLEOTIDE SEQUENCE [LARGE SCALE GENOMIC DNA]</scope>
    <source>
        <strain evidence="7 8">TTM-71</strain>
    </source>
</reference>
<protein>
    <submittedName>
        <fullName evidence="7">Sigma-70 family RNA polymerase sigma factor</fullName>
    </submittedName>
</protein>
<dbReference type="InterPro" id="IPR013325">
    <property type="entry name" value="RNA_pol_sigma_r2"/>
</dbReference>
<dbReference type="InterPro" id="IPR014284">
    <property type="entry name" value="RNA_pol_sigma-70_dom"/>
</dbReference>
<comment type="caution">
    <text evidence="7">The sequence shown here is derived from an EMBL/GenBank/DDBJ whole genome shotgun (WGS) entry which is preliminary data.</text>
</comment>
<evidence type="ECO:0000313" key="7">
    <source>
        <dbReference type="EMBL" id="RXK86039.1"/>
    </source>
</evidence>
<dbReference type="SUPFAM" id="SSF88659">
    <property type="entry name" value="Sigma3 and sigma4 domains of RNA polymerase sigma factors"/>
    <property type="match status" value="1"/>
</dbReference>
<evidence type="ECO:0000256" key="4">
    <source>
        <dbReference type="ARBA" id="ARBA00023163"/>
    </source>
</evidence>
<dbReference type="InterPro" id="IPR007627">
    <property type="entry name" value="RNA_pol_sigma70_r2"/>
</dbReference>
<dbReference type="InterPro" id="IPR013324">
    <property type="entry name" value="RNA_pol_sigma_r3/r4-like"/>
</dbReference>
<name>A0A4Q1DBY8_9BACT</name>
<gene>
    <name evidence="7" type="ORF">ESB13_04310</name>
</gene>
<feature type="domain" description="RNA polymerase sigma factor 70 region 4 type 2" evidence="6">
    <location>
        <begin position="129"/>
        <end position="179"/>
    </location>
</feature>
<dbReference type="Gene3D" id="1.10.10.10">
    <property type="entry name" value="Winged helix-like DNA-binding domain superfamily/Winged helix DNA-binding domain"/>
    <property type="match status" value="1"/>
</dbReference>
<dbReference type="PANTHER" id="PTHR43133:SF46">
    <property type="entry name" value="RNA POLYMERASE SIGMA-70 FACTOR ECF SUBFAMILY"/>
    <property type="match status" value="1"/>
</dbReference>
<evidence type="ECO:0000313" key="8">
    <source>
        <dbReference type="Proteomes" id="UP000290545"/>
    </source>
</evidence>
<dbReference type="GO" id="GO:0016987">
    <property type="term" value="F:sigma factor activity"/>
    <property type="evidence" value="ECO:0007669"/>
    <property type="project" value="UniProtKB-KW"/>
</dbReference>
<dbReference type="EMBL" id="SDHZ01000001">
    <property type="protein sequence ID" value="RXK86039.1"/>
    <property type="molecule type" value="Genomic_DNA"/>
</dbReference>
<keyword evidence="3" id="KW-0731">Sigma factor</keyword>
<dbReference type="PANTHER" id="PTHR43133">
    <property type="entry name" value="RNA POLYMERASE ECF-TYPE SIGMA FACTO"/>
    <property type="match status" value="1"/>
</dbReference>
<sequence length="202" mass="23116">MNVLFSNPEDYWAVFLDGDKLALDHIVKTHYNLLYNYGRKFSTDVNLVKDCIQELFLSLWRNRENTGQPASVKHYLLKAMRRRLQTALARLSKQQVIDISFIPIEASAGTSPESDRVQNENKTELNSKIVKAFSCLPARQQEIIYLRFCLQADAANIAQIMGLSRQSVYNLLKLALDRLREVSVTLFEQGSTLRMPGTMMVV</sequence>
<keyword evidence="2" id="KW-0805">Transcription regulation</keyword>
<dbReference type="InterPro" id="IPR036388">
    <property type="entry name" value="WH-like_DNA-bd_sf"/>
</dbReference>
<dbReference type="Gene3D" id="1.10.1740.10">
    <property type="match status" value="1"/>
</dbReference>
<comment type="similarity">
    <text evidence="1">Belongs to the sigma-70 factor family. ECF subfamily.</text>
</comment>
<dbReference type="GO" id="GO:0006352">
    <property type="term" value="P:DNA-templated transcription initiation"/>
    <property type="evidence" value="ECO:0007669"/>
    <property type="project" value="InterPro"/>
</dbReference>
<dbReference type="InterPro" id="IPR039425">
    <property type="entry name" value="RNA_pol_sigma-70-like"/>
</dbReference>
<dbReference type="Proteomes" id="UP000290545">
    <property type="component" value="Unassembled WGS sequence"/>
</dbReference>
<evidence type="ECO:0000259" key="6">
    <source>
        <dbReference type="Pfam" id="PF08281"/>
    </source>
</evidence>
<dbReference type="AlphaFoldDB" id="A0A4Q1DBY8"/>